<proteinExistence type="predicted"/>
<keyword evidence="1" id="KW-1133">Transmembrane helix</keyword>
<feature type="non-terminal residue" evidence="3">
    <location>
        <position position="1"/>
    </location>
</feature>
<keyword evidence="1" id="KW-0472">Membrane</keyword>
<dbReference type="InterPro" id="IPR000326">
    <property type="entry name" value="PAP2/HPO"/>
</dbReference>
<comment type="caution">
    <text evidence="3">The sequence shown here is derived from an EMBL/GenBank/DDBJ whole genome shotgun (WGS) entry which is preliminary data.</text>
</comment>
<dbReference type="EMBL" id="BLKM01000294">
    <property type="protein sequence ID" value="GFG31307.1"/>
    <property type="molecule type" value="Genomic_DNA"/>
</dbReference>
<dbReference type="InterPro" id="IPR051082">
    <property type="entry name" value="Pentapeptide-BTB/POZ_domain"/>
</dbReference>
<dbReference type="SUPFAM" id="SSF54695">
    <property type="entry name" value="POZ domain"/>
    <property type="match status" value="1"/>
</dbReference>
<dbReference type="Gene3D" id="3.30.710.10">
    <property type="entry name" value="Potassium Channel Kv1.1, Chain A"/>
    <property type="match status" value="1"/>
</dbReference>
<keyword evidence="1" id="KW-0812">Transmembrane</keyword>
<dbReference type="Proteomes" id="UP000502823">
    <property type="component" value="Unassembled WGS sequence"/>
</dbReference>
<dbReference type="SUPFAM" id="SSF48317">
    <property type="entry name" value="Acid phosphatase/Vanadium-dependent haloperoxidase"/>
    <property type="match status" value="1"/>
</dbReference>
<evidence type="ECO:0000256" key="1">
    <source>
        <dbReference type="SAM" id="Phobius"/>
    </source>
</evidence>
<dbReference type="PANTHER" id="PTHR14136:SF17">
    <property type="entry name" value="BTB_POZ DOMAIN-CONTAINING PROTEIN KCTD9"/>
    <property type="match status" value="1"/>
</dbReference>
<evidence type="ECO:0000313" key="3">
    <source>
        <dbReference type="EMBL" id="GFG31307.1"/>
    </source>
</evidence>
<name>A0A6L2PMN4_COPFO</name>
<dbReference type="InterPro" id="IPR036938">
    <property type="entry name" value="PAP2/HPO_sf"/>
</dbReference>
<feature type="transmembrane region" description="Helical" evidence="1">
    <location>
        <begin position="283"/>
        <end position="305"/>
    </location>
</feature>
<dbReference type="InterPro" id="IPR011333">
    <property type="entry name" value="SKP1/BTB/POZ_sf"/>
</dbReference>
<dbReference type="InterPro" id="IPR003131">
    <property type="entry name" value="T1-type_BTB"/>
</dbReference>
<dbReference type="SMART" id="SM00014">
    <property type="entry name" value="acidPPc"/>
    <property type="match status" value="1"/>
</dbReference>
<gene>
    <name evidence="3" type="ORF">Cfor_12870</name>
</gene>
<dbReference type="CDD" id="cd03391">
    <property type="entry name" value="PAP2_containing_2_like"/>
    <property type="match status" value="1"/>
</dbReference>
<feature type="transmembrane region" description="Helical" evidence="1">
    <location>
        <begin position="372"/>
        <end position="393"/>
    </location>
</feature>
<evidence type="ECO:0000259" key="2">
    <source>
        <dbReference type="SMART" id="SM00014"/>
    </source>
</evidence>
<dbReference type="Gene3D" id="1.20.144.10">
    <property type="entry name" value="Phosphatidic acid phosphatase type 2/haloperoxidase"/>
    <property type="match status" value="1"/>
</dbReference>
<dbReference type="Pfam" id="PF01569">
    <property type="entry name" value="PAP2"/>
    <property type="match status" value="1"/>
</dbReference>
<dbReference type="GO" id="GO:0051260">
    <property type="term" value="P:protein homooligomerization"/>
    <property type="evidence" value="ECO:0007669"/>
    <property type="project" value="InterPro"/>
</dbReference>
<reference evidence="4" key="1">
    <citation type="submission" date="2020-01" db="EMBL/GenBank/DDBJ databases">
        <title>Draft genome sequence of the Termite Coptotermes fromosanus.</title>
        <authorList>
            <person name="Itakura S."/>
            <person name="Yosikawa Y."/>
            <person name="Umezawa K."/>
        </authorList>
    </citation>
    <scope>NUCLEOTIDE SEQUENCE [LARGE SCALE GENOMIC DNA]</scope>
</reference>
<sequence length="540" mass="60318">MFAEGDDGFIMTPSNVDKNGAYLIDRSPTYFEPILNYLRNGQLIFDNSVNPEGILEEAKFFGIESLVPQLESLIQSSQRSRDNLPLTRRDVVNALILTPYTAELRFQGVNLAGSDLSRLDLRYINFKYACLHGCRMVGANLSWCCLERADLSHAQLEGAQLLGVKMLCANLEGANLRGCNFEDPAGSRANMEGVNLKGANLEGSNMAGVNLRVATLKNANLQNCDLRAAVLAGADLENCDLSGSDLHEANLRGANLKDAAFELMLTPLHMSQTIPGGSSIIKYYAVAVIIIMMTVMVMMTCGVGYQGAERLVGYPRHTTTCNVRLFQLQREKREVPGILQKILAADVFLTDRFCNWAECFLPFRSLRTHYKVLEISCHGIPWLSGWLAFIWLIDSRSLYQMQVNFFIGLLVDILLVCILKAYTRRRRPSGNKSDMFATLGPDKYSFPSGHTSRACFIATFFIFLYPLNFIFHMPLMAWSASVCLSRILLRRHHVLDVTGGVLLGVFEAVLVNWLWVSENFAVWIVSCLSDEKLEGGSYHV</sequence>
<dbReference type="AlphaFoldDB" id="A0A6L2PMN4"/>
<protein>
    <recommendedName>
        <fullName evidence="2">Phosphatidic acid phosphatase type 2/haloperoxidase domain-containing protein</fullName>
    </recommendedName>
</protein>
<dbReference type="Pfam" id="PF00805">
    <property type="entry name" value="Pentapeptide"/>
    <property type="match status" value="3"/>
</dbReference>
<feature type="transmembrane region" description="Helical" evidence="1">
    <location>
        <begin position="405"/>
        <end position="423"/>
    </location>
</feature>
<accession>A0A6L2PMN4</accession>
<keyword evidence="4" id="KW-1185">Reference proteome</keyword>
<dbReference type="PANTHER" id="PTHR14136">
    <property type="entry name" value="BTB_POZ DOMAIN-CONTAINING PROTEIN KCTD9"/>
    <property type="match status" value="1"/>
</dbReference>
<dbReference type="FunFam" id="2.160.20.80:FF:000002">
    <property type="entry name" value="Potassium channel tetramerization domain-containing 9a"/>
    <property type="match status" value="1"/>
</dbReference>
<feature type="transmembrane region" description="Helical" evidence="1">
    <location>
        <begin position="494"/>
        <end position="515"/>
    </location>
</feature>
<feature type="domain" description="Phosphatidic acid phosphatase type 2/haloperoxidase" evidence="2">
    <location>
        <begin position="400"/>
        <end position="512"/>
    </location>
</feature>
<dbReference type="Pfam" id="PF02214">
    <property type="entry name" value="BTB_2"/>
    <property type="match status" value="1"/>
</dbReference>
<dbReference type="OrthoDB" id="9989223at2759"/>
<evidence type="ECO:0000313" key="4">
    <source>
        <dbReference type="Proteomes" id="UP000502823"/>
    </source>
</evidence>
<dbReference type="Gene3D" id="2.160.20.80">
    <property type="entry name" value="E3 ubiquitin-protein ligase SopA"/>
    <property type="match status" value="1"/>
</dbReference>
<dbReference type="InterPro" id="IPR001646">
    <property type="entry name" value="5peptide_repeat"/>
</dbReference>
<dbReference type="InParanoid" id="A0A6L2PMN4"/>
<dbReference type="SUPFAM" id="SSF141571">
    <property type="entry name" value="Pentapeptide repeat-like"/>
    <property type="match status" value="1"/>
</dbReference>
<organism evidence="3 4">
    <name type="scientific">Coptotermes formosanus</name>
    <name type="common">Formosan subterranean termite</name>
    <dbReference type="NCBI Taxonomy" id="36987"/>
    <lineage>
        <taxon>Eukaryota</taxon>
        <taxon>Metazoa</taxon>
        <taxon>Ecdysozoa</taxon>
        <taxon>Arthropoda</taxon>
        <taxon>Hexapoda</taxon>
        <taxon>Insecta</taxon>
        <taxon>Pterygota</taxon>
        <taxon>Neoptera</taxon>
        <taxon>Polyneoptera</taxon>
        <taxon>Dictyoptera</taxon>
        <taxon>Blattodea</taxon>
        <taxon>Blattoidea</taxon>
        <taxon>Termitoidae</taxon>
        <taxon>Rhinotermitidae</taxon>
        <taxon>Coptotermes</taxon>
    </lineage>
</organism>